<evidence type="ECO:0000256" key="4">
    <source>
        <dbReference type="ARBA" id="ARBA00022771"/>
    </source>
</evidence>
<comment type="similarity">
    <text evidence="1">Belongs to the SMC family. SMC3 subfamily.</text>
</comment>
<dbReference type="GO" id="GO:0007059">
    <property type="term" value="P:chromosome segregation"/>
    <property type="evidence" value="ECO:0007669"/>
    <property type="project" value="UniProtKB-ARBA"/>
</dbReference>
<feature type="region of interest" description="Disordered" evidence="12">
    <location>
        <begin position="371"/>
        <end position="395"/>
    </location>
</feature>
<dbReference type="GO" id="GO:0008270">
    <property type="term" value="F:zinc ion binding"/>
    <property type="evidence" value="ECO:0007669"/>
    <property type="project" value="UniProtKB-KW"/>
</dbReference>
<feature type="coiled-coil region" evidence="11">
    <location>
        <begin position="268"/>
        <end position="309"/>
    </location>
</feature>
<evidence type="ECO:0000256" key="5">
    <source>
        <dbReference type="ARBA" id="ARBA00022776"/>
    </source>
</evidence>
<keyword evidence="6" id="KW-0862">Zinc</keyword>
<evidence type="ECO:0000256" key="7">
    <source>
        <dbReference type="ARBA" id="ARBA00023054"/>
    </source>
</evidence>
<evidence type="ECO:0000256" key="12">
    <source>
        <dbReference type="SAM" id="MobiDB-lite"/>
    </source>
</evidence>
<dbReference type="SUPFAM" id="SSF52540">
    <property type="entry name" value="P-loop containing nucleoside triphosphate hydrolases"/>
    <property type="match status" value="1"/>
</dbReference>
<keyword evidence="15" id="KW-1185">Reference proteome</keyword>
<dbReference type="InterPro" id="IPR003395">
    <property type="entry name" value="RecF/RecN/SMC_N"/>
</dbReference>
<keyword evidence="7 11" id="KW-0175">Coiled coil</keyword>
<dbReference type="GO" id="GO:0051301">
    <property type="term" value="P:cell division"/>
    <property type="evidence" value="ECO:0007669"/>
    <property type="project" value="UniProtKB-KW"/>
</dbReference>
<evidence type="ECO:0000256" key="2">
    <source>
        <dbReference type="ARBA" id="ARBA00022618"/>
    </source>
</evidence>
<dbReference type="Proteomes" id="UP001280581">
    <property type="component" value="Unassembled WGS sequence"/>
</dbReference>
<evidence type="ECO:0000256" key="3">
    <source>
        <dbReference type="ARBA" id="ARBA00022723"/>
    </source>
</evidence>
<feature type="coiled-coil region" evidence="11">
    <location>
        <begin position="414"/>
        <end position="448"/>
    </location>
</feature>
<evidence type="ECO:0000313" key="15">
    <source>
        <dbReference type="Proteomes" id="UP001280581"/>
    </source>
</evidence>
<sequence>MGHIKHITIQGFKTYKNQVKTESFSPKTNVIVGRNGAGKTNFFSAVRFVLGDEYENMSSQERQALLHEGSGSAVMSAFVEIVFDNSDGRFHNGKPEFTLRRTIGAKKDEYSMDRKNHTRREVNEMLEAAGLSRSNPFYIVPQGRVATLTNMKDEQRLNLLKEISGSSVYEKRRADSLKLMNDTDKSCERIDNLVDDINARLGELEGEKTELEAYNKNDRERRAILHTLNTRIEERLEADVNRIEARRHNGAADVDTQKAVFVQNELEMTEIADKITELKSEIDLLTAERARLEDDRRKASKQKAAVELELNDLTDGQSAAKQTQKRRDKELDRVQQDIGSRERELAELLPEYTSKKEEEDNVSSQLAEARGQQKRLFDKQGRGAQYTNKRQRDDALRKEVDSITMQLATRKSVQMQTDDDIKELRGNIESLEAEISDLEVNLSHQGNNALGHGEAIQTAKDNQQVLLDQQSNLNREQYRLQSQVQNLSTQLRSAQNSFSHLLDHATSRGLETLQRLKQKHNLSGIYGTVADLVQVPGPYKIAAEIAAQGSLFHVVCDNDDTAAKVITLLNKEKGGRLTFMALNRVNPRPIQIPQTADAQPLLPKLRYDPQYEKAIKHVFGKVVVCPELSICQSLVRTHEGVIALTPDGDRAHRKGGYHGGYFDPSKSKIDAYNKVADLRSQLEVQQARDDQIQAELESLRQKITAAASEVRKAEYQKNHSEDSYIPMRQQLRAKQANLQALKDRLERFERTATEIAQHINILSSQQSDLEAELASDFKKTLSKDEEQQLQSLGGTTRELNKQLSEITAQRSELESRKAEIEVELRESLRPRLDQLLAQQNGSGDGGNQSSRLKEAQRQLKVVDKTIADLDRQISELETQREEATSQLTEAETVRAEKEQVNRKIARAIESYQGSLDKNMQKRAELKKQLDDVQRDIRDLGTLPEDVYRRYAKWSEDKLASELEKVNKALRKFKNVNKKAFQQYEDFTKRREQLIQRRGELNSSRDSIETLIEVLDQRKDEAIARTFKQVSKYFSDVFVQLVPAGKGKLIIQRRSDREARGEDDEDRPARNNASVENYTGVGISVSFNSKHDEQQRIQQLSGGQKALCALALVFAIQQCDPAPFYLFDEIDANLDAQYRTAVAEMLRKLSGKGGLSGQGGGQFIYSRRLLDACTSFQVLRAANKMEKPCSHCNKAPPEGEPFQQCARCKNARYCSIDCQRAAWKDHKGSCEIPGISTSGKAATTLTPMKCGACTKNANLLCDGCGNQGYCSKVCQTGDEPLHKVVCDSFKSLPARPGPNFYRAIFFPVDTIAPHFVWLEFGGCRTWMRMTEGEEKKYLGGGFIRSLYDTRDVGLAREFAHQFEIHHRENFVHDGSTVNMSMALFMDAKNATCWRGPFLAQGGKYSHLEDDFDKIEKFDYNSDCETADDLEEIPMIPMDLDTTSFGPIVRYMRHLAERQRISNAAMDRFGR</sequence>
<dbReference type="CDD" id="cd03272">
    <property type="entry name" value="ABC_SMC3_euk"/>
    <property type="match status" value="1"/>
</dbReference>
<dbReference type="InterPro" id="IPR036277">
    <property type="entry name" value="SMC_hinge_sf"/>
</dbReference>
<dbReference type="Gene3D" id="6.10.140.2220">
    <property type="match status" value="2"/>
</dbReference>
<feature type="coiled-coil region" evidence="11">
    <location>
        <begin position="187"/>
        <end position="214"/>
    </location>
</feature>
<dbReference type="PANTHER" id="PTHR43977">
    <property type="entry name" value="STRUCTURAL MAINTENANCE OF CHROMOSOMES PROTEIN 3"/>
    <property type="match status" value="1"/>
</dbReference>
<dbReference type="InterPro" id="IPR002893">
    <property type="entry name" value="Znf_MYND"/>
</dbReference>
<dbReference type="GO" id="GO:0005694">
    <property type="term" value="C:chromosome"/>
    <property type="evidence" value="ECO:0007669"/>
    <property type="project" value="InterPro"/>
</dbReference>
<dbReference type="Pfam" id="PF02463">
    <property type="entry name" value="SMC_N"/>
    <property type="match status" value="1"/>
</dbReference>
<evidence type="ECO:0000259" key="13">
    <source>
        <dbReference type="PROSITE" id="PS50865"/>
    </source>
</evidence>
<feature type="compositionally biased region" description="Basic and acidic residues" evidence="12">
    <location>
        <begin position="325"/>
        <end position="339"/>
    </location>
</feature>
<dbReference type="Gene3D" id="3.30.70.1620">
    <property type="match status" value="1"/>
</dbReference>
<dbReference type="GO" id="GO:0016887">
    <property type="term" value="F:ATP hydrolysis activity"/>
    <property type="evidence" value="ECO:0007669"/>
    <property type="project" value="InterPro"/>
</dbReference>
<feature type="domain" description="MYND-type" evidence="13">
    <location>
        <begin position="1249"/>
        <end position="1285"/>
    </location>
</feature>
<evidence type="ECO:0000256" key="8">
    <source>
        <dbReference type="ARBA" id="ARBA00023242"/>
    </source>
</evidence>
<dbReference type="SUPFAM" id="SSF144232">
    <property type="entry name" value="HIT/MYND zinc finger-like"/>
    <property type="match status" value="2"/>
</dbReference>
<feature type="coiled-coil region" evidence="11">
    <location>
        <begin position="675"/>
        <end position="758"/>
    </location>
</feature>
<feature type="region of interest" description="Disordered" evidence="12">
    <location>
        <begin position="837"/>
        <end position="856"/>
    </location>
</feature>
<dbReference type="PROSITE" id="PS50865">
    <property type="entry name" value="ZF_MYND_2"/>
    <property type="match status" value="2"/>
</dbReference>
<feature type="domain" description="MYND-type" evidence="13">
    <location>
        <begin position="1188"/>
        <end position="1229"/>
    </location>
</feature>
<dbReference type="Pfam" id="PF01753">
    <property type="entry name" value="zf-MYND"/>
    <property type="match status" value="2"/>
</dbReference>
<dbReference type="Gene3D" id="1.20.1060.20">
    <property type="match status" value="1"/>
</dbReference>
<dbReference type="EMBL" id="WVTA01000002">
    <property type="protein sequence ID" value="KAK3215561.1"/>
    <property type="molecule type" value="Genomic_DNA"/>
</dbReference>
<keyword evidence="2" id="KW-0132">Cell division</keyword>
<dbReference type="InterPro" id="IPR010935">
    <property type="entry name" value="SMC_hinge"/>
</dbReference>
<keyword evidence="4 10" id="KW-0863">Zinc-finger</keyword>
<keyword evidence="5" id="KW-0498">Mitosis</keyword>
<evidence type="ECO:0000256" key="10">
    <source>
        <dbReference type="PROSITE-ProRule" id="PRU00134"/>
    </source>
</evidence>
<dbReference type="InterPro" id="IPR041741">
    <property type="entry name" value="SMC3_ABC_euk"/>
</dbReference>
<evidence type="ECO:0000256" key="6">
    <source>
        <dbReference type="ARBA" id="ARBA00022833"/>
    </source>
</evidence>
<dbReference type="Pfam" id="PF06470">
    <property type="entry name" value="SMC_hinge"/>
    <property type="match status" value="1"/>
</dbReference>
<evidence type="ECO:0000256" key="11">
    <source>
        <dbReference type="SAM" id="Coils"/>
    </source>
</evidence>
<name>A0AAN6M7I8_9PLEO</name>
<organism evidence="14 15">
    <name type="scientific">Pseudopithomyces chartarum</name>
    <dbReference type="NCBI Taxonomy" id="1892770"/>
    <lineage>
        <taxon>Eukaryota</taxon>
        <taxon>Fungi</taxon>
        <taxon>Dikarya</taxon>
        <taxon>Ascomycota</taxon>
        <taxon>Pezizomycotina</taxon>
        <taxon>Dothideomycetes</taxon>
        <taxon>Pleosporomycetidae</taxon>
        <taxon>Pleosporales</taxon>
        <taxon>Massarineae</taxon>
        <taxon>Didymosphaeriaceae</taxon>
        <taxon>Pseudopithomyces</taxon>
    </lineage>
</organism>
<dbReference type="SMART" id="SM00968">
    <property type="entry name" value="SMC_hinge"/>
    <property type="match status" value="1"/>
</dbReference>
<feature type="region of interest" description="Disordered" evidence="12">
    <location>
        <begin position="1052"/>
        <end position="1072"/>
    </location>
</feature>
<accession>A0AAN6M7I8</accession>
<reference evidence="14 15" key="1">
    <citation type="submission" date="2021-02" db="EMBL/GenBank/DDBJ databases">
        <title>Genome assembly of Pseudopithomyces chartarum.</title>
        <authorList>
            <person name="Jauregui R."/>
            <person name="Singh J."/>
            <person name="Voisey C."/>
        </authorList>
    </citation>
    <scope>NUCLEOTIDE SEQUENCE [LARGE SCALE GENOMIC DNA]</scope>
    <source>
        <strain evidence="14 15">AGR01</strain>
    </source>
</reference>
<evidence type="ECO:0000256" key="1">
    <source>
        <dbReference type="ARBA" id="ARBA00005917"/>
    </source>
</evidence>
<feature type="region of interest" description="Disordered" evidence="12">
    <location>
        <begin position="314"/>
        <end position="339"/>
    </location>
</feature>
<dbReference type="InterPro" id="IPR027417">
    <property type="entry name" value="P-loop_NTPase"/>
</dbReference>
<dbReference type="PROSITE" id="PS01360">
    <property type="entry name" value="ZF_MYND_1"/>
    <property type="match status" value="2"/>
</dbReference>
<keyword evidence="9" id="KW-0131">Cell cycle</keyword>
<feature type="coiled-coil region" evidence="11">
    <location>
        <begin position="796"/>
        <end position="823"/>
    </location>
</feature>
<keyword evidence="8" id="KW-0539">Nucleus</keyword>
<dbReference type="GO" id="GO:0005524">
    <property type="term" value="F:ATP binding"/>
    <property type="evidence" value="ECO:0007669"/>
    <property type="project" value="InterPro"/>
</dbReference>
<protein>
    <recommendedName>
        <fullName evidence="13">MYND-type domain-containing protein</fullName>
    </recommendedName>
</protein>
<gene>
    <name evidence="14" type="ORF">GRF29_8g407466</name>
</gene>
<evidence type="ECO:0000256" key="9">
    <source>
        <dbReference type="ARBA" id="ARBA00023306"/>
    </source>
</evidence>
<dbReference type="Gene3D" id="3.40.50.300">
    <property type="entry name" value="P-loop containing nucleotide triphosphate hydrolases"/>
    <property type="match status" value="2"/>
</dbReference>
<comment type="caution">
    <text evidence="14">The sequence shown here is derived from an EMBL/GenBank/DDBJ whole genome shotgun (WGS) entry which is preliminary data.</text>
</comment>
<dbReference type="SUPFAM" id="SSF75553">
    <property type="entry name" value="Smc hinge domain"/>
    <property type="match status" value="1"/>
</dbReference>
<proteinExistence type="inferred from homology"/>
<evidence type="ECO:0000313" key="14">
    <source>
        <dbReference type="EMBL" id="KAK3215561.1"/>
    </source>
</evidence>
<keyword evidence="3" id="KW-0479">Metal-binding</keyword>
<dbReference type="GO" id="GO:0051276">
    <property type="term" value="P:chromosome organization"/>
    <property type="evidence" value="ECO:0007669"/>
    <property type="project" value="InterPro"/>
</dbReference>